<dbReference type="Pfam" id="PF04565">
    <property type="entry name" value="RNA_pol_Rpb2_3"/>
    <property type="match status" value="1"/>
</dbReference>
<dbReference type="GO" id="GO:0032549">
    <property type="term" value="F:ribonucleoside binding"/>
    <property type="evidence" value="ECO:0007669"/>
    <property type="project" value="InterPro"/>
</dbReference>
<evidence type="ECO:0000259" key="12">
    <source>
        <dbReference type="Pfam" id="PF04563"/>
    </source>
</evidence>
<dbReference type="InterPro" id="IPR042107">
    <property type="entry name" value="DNA-dir_RNA_pol_bsu_ext_1_sf"/>
</dbReference>
<evidence type="ECO:0000256" key="5">
    <source>
        <dbReference type="ARBA" id="ARBA00048552"/>
    </source>
</evidence>
<dbReference type="Gene3D" id="3.90.1800.10">
    <property type="entry name" value="RNA polymerase alpha subunit dimerisation domain"/>
    <property type="match status" value="1"/>
</dbReference>
<evidence type="ECO:0000256" key="1">
    <source>
        <dbReference type="ARBA" id="ARBA00022478"/>
    </source>
</evidence>
<dbReference type="Pfam" id="PF00562">
    <property type="entry name" value="RNA_pol_Rpb2_6"/>
    <property type="match status" value="1"/>
</dbReference>
<dbReference type="PANTHER" id="PTHR20856">
    <property type="entry name" value="DNA-DIRECTED RNA POLYMERASE I SUBUNIT 2"/>
    <property type="match status" value="1"/>
</dbReference>
<feature type="domain" description="RNA polymerase Rpb2" evidence="10">
    <location>
        <begin position="1195"/>
        <end position="1269"/>
    </location>
</feature>
<dbReference type="InterPro" id="IPR007120">
    <property type="entry name" value="DNA-dir_RNAP_su2_dom"/>
</dbReference>
<dbReference type="Gene3D" id="3.90.1110.10">
    <property type="entry name" value="RNA polymerase Rpb2, domain 2"/>
    <property type="match status" value="1"/>
</dbReference>
<dbReference type="EC" id="2.7.7.6" evidence="6 8"/>
<dbReference type="STRING" id="1123037.GCA_000425305_03232"/>
<dbReference type="InterPro" id="IPR007641">
    <property type="entry name" value="RNA_pol_Rpb2_7"/>
</dbReference>
<evidence type="ECO:0000259" key="14">
    <source>
        <dbReference type="Pfam" id="PF10385"/>
    </source>
</evidence>
<dbReference type="InterPro" id="IPR007644">
    <property type="entry name" value="RNA_pol_bsu_protrusion"/>
</dbReference>
<feature type="domain" description="RNA polymerase Rpb2" evidence="11">
    <location>
        <begin position="295"/>
        <end position="414"/>
    </location>
</feature>
<dbReference type="NCBIfam" id="TIGR02013">
    <property type="entry name" value="rpoB"/>
    <property type="match status" value="1"/>
</dbReference>
<dbReference type="GO" id="GO:0003677">
    <property type="term" value="F:DNA binding"/>
    <property type="evidence" value="ECO:0007669"/>
    <property type="project" value="UniProtKB-UniRule"/>
</dbReference>
<comment type="function">
    <text evidence="6 8">DNA-dependent RNA polymerase catalyzes the transcription of DNA into RNA using the four ribonucleoside triphosphates as substrates.</text>
</comment>
<dbReference type="Pfam" id="PF04563">
    <property type="entry name" value="RNA_pol_Rpb2_1"/>
    <property type="match status" value="1"/>
</dbReference>
<feature type="domain" description="RNA polymerase beta subunit protrusion" evidence="12">
    <location>
        <begin position="24"/>
        <end position="459"/>
    </location>
</feature>
<dbReference type="GO" id="GO:0000428">
    <property type="term" value="C:DNA-directed RNA polymerase complex"/>
    <property type="evidence" value="ECO:0007669"/>
    <property type="project" value="UniProtKB-KW"/>
</dbReference>
<organism evidence="15 16">
    <name type="scientific">Psychroserpens burtonensis</name>
    <dbReference type="NCBI Taxonomy" id="49278"/>
    <lineage>
        <taxon>Bacteria</taxon>
        <taxon>Pseudomonadati</taxon>
        <taxon>Bacteroidota</taxon>
        <taxon>Flavobacteriia</taxon>
        <taxon>Flavobacteriales</taxon>
        <taxon>Flavobacteriaceae</taxon>
        <taxon>Psychroserpens</taxon>
    </lineage>
</organism>
<evidence type="ECO:0000256" key="3">
    <source>
        <dbReference type="ARBA" id="ARBA00022695"/>
    </source>
</evidence>
<dbReference type="InterPro" id="IPR007642">
    <property type="entry name" value="RNA_pol_Rpb2_2"/>
</dbReference>
<keyword evidence="3 6" id="KW-0548">Nucleotidyltransferase</keyword>
<dbReference type="InterPro" id="IPR007121">
    <property type="entry name" value="RNA_pol_bsu_CS"/>
</dbReference>
<dbReference type="GO" id="GO:0003899">
    <property type="term" value="F:DNA-directed RNA polymerase activity"/>
    <property type="evidence" value="ECO:0007669"/>
    <property type="project" value="UniProtKB-UniRule"/>
</dbReference>
<evidence type="ECO:0000259" key="10">
    <source>
        <dbReference type="Pfam" id="PF04560"/>
    </source>
</evidence>
<dbReference type="OrthoDB" id="9803954at2"/>
<evidence type="ECO:0000256" key="6">
    <source>
        <dbReference type="HAMAP-Rule" id="MF_01321"/>
    </source>
</evidence>
<evidence type="ECO:0000259" key="11">
    <source>
        <dbReference type="Pfam" id="PF04561"/>
    </source>
</evidence>
<dbReference type="InterPro" id="IPR037033">
    <property type="entry name" value="DNA-dir_RNAP_su2_hyb_sf"/>
</dbReference>
<dbReference type="Gene3D" id="3.90.1100.10">
    <property type="match status" value="1"/>
</dbReference>
<keyword evidence="1 6" id="KW-0240">DNA-directed RNA polymerase</keyword>
<evidence type="ECO:0000256" key="4">
    <source>
        <dbReference type="ARBA" id="ARBA00023163"/>
    </source>
</evidence>
<feature type="domain" description="RNA polymerase Rpb2" evidence="13">
    <location>
        <begin position="473"/>
        <end position="541"/>
    </location>
</feature>
<dbReference type="PROSITE" id="PS01166">
    <property type="entry name" value="RNA_POL_BETA"/>
    <property type="match status" value="1"/>
</dbReference>
<gene>
    <name evidence="6 15" type="primary">rpoB</name>
    <name evidence="15" type="ORF">ES692_15460</name>
</gene>
<comment type="subunit">
    <text evidence="6 8">The RNAP catalytic core consists of 2 alpha, 1 beta, 1 beta' and 1 omega subunit. When a sigma factor is associated with the core the holoenzyme is formed, which can initiate transcription.</text>
</comment>
<dbReference type="Gene3D" id="2.40.50.100">
    <property type="match status" value="1"/>
</dbReference>
<dbReference type="Proteomes" id="UP000321938">
    <property type="component" value="Unassembled WGS sequence"/>
</dbReference>
<comment type="caution">
    <text evidence="15">The sequence shown here is derived from an EMBL/GenBank/DDBJ whole genome shotgun (WGS) entry which is preliminary data.</text>
</comment>
<dbReference type="Pfam" id="PF10385">
    <property type="entry name" value="RNA_pol_Rpb2_45"/>
    <property type="match status" value="1"/>
</dbReference>
<dbReference type="SUPFAM" id="SSF64484">
    <property type="entry name" value="beta and beta-prime subunits of DNA dependent RNA-polymerase"/>
    <property type="match status" value="1"/>
</dbReference>
<evidence type="ECO:0000259" key="9">
    <source>
        <dbReference type="Pfam" id="PF00562"/>
    </source>
</evidence>
<dbReference type="EMBL" id="VOSB01000025">
    <property type="protein sequence ID" value="TXE15770.1"/>
    <property type="molecule type" value="Genomic_DNA"/>
</dbReference>
<name>A0A5C7BAX7_9FLAO</name>
<dbReference type="InterPro" id="IPR007645">
    <property type="entry name" value="RNA_pol_Rpb2_3"/>
</dbReference>
<dbReference type="InterPro" id="IPR015712">
    <property type="entry name" value="DNA-dir_RNA_pol_su2"/>
</dbReference>
<comment type="catalytic activity">
    <reaction evidence="5 6 8">
        <text>RNA(n) + a ribonucleoside 5'-triphosphate = RNA(n+1) + diphosphate</text>
        <dbReference type="Rhea" id="RHEA:21248"/>
        <dbReference type="Rhea" id="RHEA-COMP:14527"/>
        <dbReference type="Rhea" id="RHEA-COMP:17342"/>
        <dbReference type="ChEBI" id="CHEBI:33019"/>
        <dbReference type="ChEBI" id="CHEBI:61557"/>
        <dbReference type="ChEBI" id="CHEBI:140395"/>
        <dbReference type="EC" id="2.7.7.6"/>
    </reaction>
</comment>
<evidence type="ECO:0000259" key="13">
    <source>
        <dbReference type="Pfam" id="PF04565"/>
    </source>
</evidence>
<feature type="domain" description="DNA-directed RNA polymerase subunit 2 hybrid-binding" evidence="9">
    <location>
        <begin position="680"/>
        <end position="1193"/>
    </location>
</feature>
<dbReference type="AlphaFoldDB" id="A0A5C7BAX7"/>
<sequence>MLANTAERLNFSSIVNRTEYPDFLDIQIKSFQDFFQLETKSEQRGNEGLYNTFMENFPITDTRNQFVLEFLDYFIDPPRYSIEECIERGLTYSVPLKARLKLYCTDPEHEDFETIVQDVYLGTIPYMTPSGTFCINGAERVVVSQLHRSPGVFFSQSFHANGTKLYSARVIPFKGSWIEFATDINQVMYAYIDRKKKLPVTTLFRAIGFERDKDILEIFDLAEEVKVSKSGLKKVIDRKLAARVLNTWHEDFVDEDTGEVVSIERNEIVLDRDTVIDKDNIEEILEAGVKTILLHKETSQQGDYAIIHNTLQKDPTNSEKEAVEHIYRQLRNAEPPDEETARGIIDKLFFSDQRYSLGEVGRYRMNKKLQLDIGMDKQVLTKEDIITIIKYLIELINSKAEIDDIDHLSNRRVRTVGEQLSSQFGVGLARMARTIRERMNVRDNEVFTPIDLINAKTLSSVINSFFGTNQLSQFMDQTNPLAEITHKRRLSALGPGGLSRERAGFEVRDVHYTHYGRLCPIETPEGPNIGLISSLSVYAKVNSMGFIETPYRKSENGVVDIKNAPVYLSAEEEEDMLIAQANIRVDENGKILEDKIIARQEGDFPVIDPINVNYTDVAPNQIASISASLIPFLEHDDANRALMGSNMMRQAVPLLRPQAPIVGTGLERQVAQDSRVLINAEGNGVVEYVDANEITIKYERSEEAAMVSFESDTKTYPLVKFRKTNQGTSINLKPIVEKGDKVKKGQVLCQGYATEKGELALGRNMKVAFMPWKGYNFEDAIVISEKVVRDDIFTSIHIDEYSLDVRDTKLGNEELTNDIPNVSEEATKDLDENGMIRIGAEIKPGDILIGKITPKGESDPTPEEKLLRAIFGDKAGDVKDASLKASPSLHGVVIEKKLFSRAIKDKRKRAKDKEDIEALENVYYKKFDDLQVVLVEKLFALVNGKTAQGIYNDLSEEIIPKGKKYTLKMLNSVDDYAHLTSGVWTTDNHLNSLVADLIHNYKIKENDLQGSLRREKFTISVGDELPAGIIKLAKVYVAKKRKLKVGDKMAGRHGNKGIVARIVRQEDMPFLEDGTPVDIVLNPLGVPSRMNIGQIYETVLGWAGQKLGRTYATPIFDGATLDQINEFTDEAGVPRFGHTYLYDGGTGDRFDQPATVGVIYMIKLGHMIDDKMHARSIGPYSLITQQPLGGKAQFGGQRFGEMEVWALEAYGASATLREILTVKSDDVVGRAKTYEAIVKGEPMPEPGLPESFNVLMHELKGLGLDIRLEE</sequence>
<dbReference type="Gene3D" id="2.30.150.10">
    <property type="entry name" value="DNA-directed RNA polymerase, beta subunit, external 1 domain"/>
    <property type="match status" value="1"/>
</dbReference>
<evidence type="ECO:0000256" key="8">
    <source>
        <dbReference type="RuleBase" id="RU363031"/>
    </source>
</evidence>
<dbReference type="Gene3D" id="2.40.50.150">
    <property type="match status" value="1"/>
</dbReference>
<dbReference type="NCBIfam" id="NF001616">
    <property type="entry name" value="PRK00405.1"/>
    <property type="match status" value="1"/>
</dbReference>
<dbReference type="HAMAP" id="MF_01321">
    <property type="entry name" value="RNApol_bact_RpoB"/>
    <property type="match status" value="1"/>
</dbReference>
<keyword evidence="16" id="KW-1185">Reference proteome</keyword>
<feature type="domain" description="RNA polymerase Rpb2" evidence="11">
    <location>
        <begin position="148"/>
        <end position="217"/>
    </location>
</feature>
<comment type="similarity">
    <text evidence="6 7">Belongs to the RNA polymerase beta chain family.</text>
</comment>
<accession>A0A5C7BAX7</accession>
<dbReference type="Pfam" id="PF04560">
    <property type="entry name" value="RNA_pol_Rpb2_7"/>
    <property type="match status" value="1"/>
</dbReference>
<dbReference type="CDD" id="cd00653">
    <property type="entry name" value="RNA_pol_B_RPB2"/>
    <property type="match status" value="1"/>
</dbReference>
<keyword evidence="4 6" id="KW-0804">Transcription</keyword>
<dbReference type="GO" id="GO:0006351">
    <property type="term" value="P:DNA-templated transcription"/>
    <property type="evidence" value="ECO:0007669"/>
    <property type="project" value="UniProtKB-UniRule"/>
</dbReference>
<dbReference type="InterPro" id="IPR010243">
    <property type="entry name" value="RNA_pol_bsu_bac"/>
</dbReference>
<evidence type="ECO:0000313" key="16">
    <source>
        <dbReference type="Proteomes" id="UP000321938"/>
    </source>
</evidence>
<evidence type="ECO:0000256" key="2">
    <source>
        <dbReference type="ARBA" id="ARBA00022679"/>
    </source>
</evidence>
<proteinExistence type="inferred from homology"/>
<dbReference type="InterPro" id="IPR019462">
    <property type="entry name" value="DNA-dir_RNA_pol_bsu_external_1"/>
</dbReference>
<dbReference type="RefSeq" id="WP_028872923.1">
    <property type="nucleotide sequence ID" value="NZ_VOSB01000025.1"/>
</dbReference>
<dbReference type="InterPro" id="IPR014724">
    <property type="entry name" value="RNA_pol_RPB2_OB-fold"/>
</dbReference>
<feature type="domain" description="DNA-directed RNA polymerase beta subunit external 1" evidence="14">
    <location>
        <begin position="551"/>
        <end position="618"/>
    </location>
</feature>
<dbReference type="Pfam" id="PF04561">
    <property type="entry name" value="RNA_pol_Rpb2_2"/>
    <property type="match status" value="2"/>
</dbReference>
<evidence type="ECO:0000313" key="15">
    <source>
        <dbReference type="EMBL" id="TXE15770.1"/>
    </source>
</evidence>
<keyword evidence="2 6" id="KW-0808">Transferase</keyword>
<evidence type="ECO:0000256" key="7">
    <source>
        <dbReference type="RuleBase" id="RU000434"/>
    </source>
</evidence>
<dbReference type="InterPro" id="IPR037034">
    <property type="entry name" value="RNA_pol_Rpb2_2_sf"/>
</dbReference>
<dbReference type="Gene3D" id="2.40.270.10">
    <property type="entry name" value="DNA-directed RNA polymerase, subunit 2, domain 6"/>
    <property type="match status" value="2"/>
</dbReference>
<protein>
    <recommendedName>
        <fullName evidence="6 8">DNA-directed RNA polymerase subunit beta</fullName>
        <shortName evidence="6">RNAP subunit beta</shortName>
        <ecNumber evidence="6 8">2.7.7.6</ecNumber>
    </recommendedName>
    <alternativeName>
        <fullName evidence="6">RNA polymerase subunit beta</fullName>
    </alternativeName>
    <alternativeName>
        <fullName evidence="6">Transcriptase subunit beta</fullName>
    </alternativeName>
</protein>
<reference evidence="15 16" key="1">
    <citation type="submission" date="2019-08" db="EMBL/GenBank/DDBJ databases">
        <title>Genome of Psychroserpens burtonensis ACAM 167.</title>
        <authorList>
            <person name="Bowman J.P."/>
        </authorList>
    </citation>
    <scope>NUCLEOTIDE SEQUENCE [LARGE SCALE GENOMIC DNA]</scope>
    <source>
        <strain evidence="15 16">ACAM 167</strain>
    </source>
</reference>